<protein>
    <submittedName>
        <fullName evidence="10">Protein croquemort-like</fullName>
    </submittedName>
</protein>
<dbReference type="RefSeq" id="XP_017774846.1">
    <property type="nucleotide sequence ID" value="XM_017919357.1"/>
</dbReference>
<evidence type="ECO:0000256" key="6">
    <source>
        <dbReference type="ARBA" id="ARBA00023136"/>
    </source>
</evidence>
<feature type="transmembrane region" description="Helical" evidence="8">
    <location>
        <begin position="20"/>
        <end position="40"/>
    </location>
</feature>
<proteinExistence type="inferred from homology"/>
<dbReference type="PANTHER" id="PTHR11923">
    <property type="entry name" value="SCAVENGER RECEPTOR CLASS B TYPE-1 SR-B1"/>
    <property type="match status" value="1"/>
</dbReference>
<evidence type="ECO:0000313" key="10">
    <source>
        <dbReference type="RefSeq" id="XP_017774846.1"/>
    </source>
</evidence>
<keyword evidence="6 8" id="KW-0472">Membrane</keyword>
<evidence type="ECO:0000256" key="7">
    <source>
        <dbReference type="ARBA" id="ARBA00023180"/>
    </source>
</evidence>
<evidence type="ECO:0000256" key="8">
    <source>
        <dbReference type="SAM" id="Phobius"/>
    </source>
</evidence>
<comment type="similarity">
    <text evidence="2">Belongs to the CD36 family.</text>
</comment>
<comment type="subcellular location">
    <subcellularLocation>
        <location evidence="1">Cell membrane</location>
    </subcellularLocation>
</comment>
<evidence type="ECO:0000256" key="1">
    <source>
        <dbReference type="ARBA" id="ARBA00004236"/>
    </source>
</evidence>
<dbReference type="Pfam" id="PF01130">
    <property type="entry name" value="CD36"/>
    <property type="match status" value="1"/>
</dbReference>
<dbReference type="Proteomes" id="UP000695000">
    <property type="component" value="Unplaced"/>
</dbReference>
<keyword evidence="4 8" id="KW-0812">Transmembrane</keyword>
<keyword evidence="9" id="KW-1185">Reference proteome</keyword>
<reference evidence="10" key="1">
    <citation type="submission" date="2025-08" db="UniProtKB">
        <authorList>
            <consortium name="RefSeq"/>
        </authorList>
    </citation>
    <scope>IDENTIFICATION</scope>
    <source>
        <tissue evidence="10">Whole Larva</tissue>
    </source>
</reference>
<sequence>MVKLSPMQPNYGKRNCGKVVILSAISITLGISLLVTWPLIFDTALKFGSTLSKNSMATKIWQENPMPLYLDFYLMNWTNPHEIYNKDVKPRFVEVGPVRFQETKTKVNITWNANNTVTFNQQKKWVFDEAGSAVGLDVNITSINPVTVSGSYQARNWGYWMKKGFQLSLSSVAPEIHITKTIGEIVFDGYEDFFVSFSKAVPFLSNLPQMDKFGWFYTRNNSYTFDGTFNMDTSQDNYGVLNSWNYQDKTEANPGKCGEVRGSAGELFKKHHNRTNIEFFSPDMCRTVMLDYEEDVKVNNIDGYKFSAGISLFDNGTLKPENGCFCNGECVPYGAVNVSECRYGTPAFVTLPHFYGADPYYTNSIEGLRPDKNKHQFYISLEPTTGIPIDVSARLQLNLLLQPIKYVRTFENVPKVFFPVLWFEQVAKIPDHLSIMLRFLLAMPLICRTLGFVFIVFGVSLIAYITHRPIIQLFQQRTHPHKKNIFIVHEIVPLTQGVIEKTRTKDNIKKHRDEYLLM</sequence>
<dbReference type="InterPro" id="IPR002159">
    <property type="entry name" value="CD36_fam"/>
</dbReference>
<keyword evidence="7" id="KW-0325">Glycoprotein</keyword>
<organism evidence="9 10">
    <name type="scientific">Nicrophorus vespilloides</name>
    <name type="common">Boreal carrion beetle</name>
    <dbReference type="NCBI Taxonomy" id="110193"/>
    <lineage>
        <taxon>Eukaryota</taxon>
        <taxon>Metazoa</taxon>
        <taxon>Ecdysozoa</taxon>
        <taxon>Arthropoda</taxon>
        <taxon>Hexapoda</taxon>
        <taxon>Insecta</taxon>
        <taxon>Pterygota</taxon>
        <taxon>Neoptera</taxon>
        <taxon>Endopterygota</taxon>
        <taxon>Coleoptera</taxon>
        <taxon>Polyphaga</taxon>
        <taxon>Staphyliniformia</taxon>
        <taxon>Silphidae</taxon>
        <taxon>Nicrophorinae</taxon>
        <taxon>Nicrophorus</taxon>
    </lineage>
</organism>
<name>A0ABM1MJU6_NICVS</name>
<keyword evidence="5 8" id="KW-1133">Transmembrane helix</keyword>
<evidence type="ECO:0000256" key="3">
    <source>
        <dbReference type="ARBA" id="ARBA00022475"/>
    </source>
</evidence>
<accession>A0ABM1MJU6</accession>
<evidence type="ECO:0000256" key="2">
    <source>
        <dbReference type="ARBA" id="ARBA00010532"/>
    </source>
</evidence>
<dbReference type="PRINTS" id="PR01609">
    <property type="entry name" value="CD36FAMILY"/>
</dbReference>
<evidence type="ECO:0000313" key="9">
    <source>
        <dbReference type="Proteomes" id="UP000695000"/>
    </source>
</evidence>
<evidence type="ECO:0000256" key="5">
    <source>
        <dbReference type="ARBA" id="ARBA00022989"/>
    </source>
</evidence>
<dbReference type="PANTHER" id="PTHR11923:SF93">
    <property type="entry name" value="GH07959P-RELATED"/>
    <property type="match status" value="1"/>
</dbReference>
<keyword evidence="3" id="KW-1003">Cell membrane</keyword>
<gene>
    <name evidence="10" type="primary">LOC108561425</name>
</gene>
<evidence type="ECO:0000256" key="4">
    <source>
        <dbReference type="ARBA" id="ARBA00022692"/>
    </source>
</evidence>
<dbReference type="GeneID" id="108561425"/>
<feature type="transmembrane region" description="Helical" evidence="8">
    <location>
        <begin position="439"/>
        <end position="465"/>
    </location>
</feature>